<dbReference type="AlphaFoldDB" id="A0A183I8F0"/>
<dbReference type="Proteomes" id="UP000267606">
    <property type="component" value="Unassembled WGS sequence"/>
</dbReference>
<evidence type="ECO:0000313" key="2">
    <source>
        <dbReference type="Proteomes" id="UP000267606"/>
    </source>
</evidence>
<organism evidence="3">
    <name type="scientific">Onchocerca flexuosa</name>
    <dbReference type="NCBI Taxonomy" id="387005"/>
    <lineage>
        <taxon>Eukaryota</taxon>
        <taxon>Metazoa</taxon>
        <taxon>Ecdysozoa</taxon>
        <taxon>Nematoda</taxon>
        <taxon>Chromadorea</taxon>
        <taxon>Rhabditida</taxon>
        <taxon>Spirurina</taxon>
        <taxon>Spiruromorpha</taxon>
        <taxon>Filarioidea</taxon>
        <taxon>Onchocercidae</taxon>
        <taxon>Onchocerca</taxon>
    </lineage>
</organism>
<keyword evidence="2" id="KW-1185">Reference proteome</keyword>
<sequence>MTRKFVKRSKFFAEFGNYIELQLARDMCGLRDFSLYRKYRFITPDFSRNSVKLR</sequence>
<accession>A0A183I8F0</accession>
<evidence type="ECO:0000313" key="3">
    <source>
        <dbReference type="WBParaSite" id="OFLC_0001602501-mRNA-1"/>
    </source>
</evidence>
<dbReference type="WBParaSite" id="OFLC_0001602501-mRNA-1">
    <property type="protein sequence ID" value="OFLC_0001602501-mRNA-1"/>
    <property type="gene ID" value="OFLC_0001602501"/>
</dbReference>
<gene>
    <name evidence="1" type="ORF">OFLC_LOCUS16012</name>
</gene>
<dbReference type="EMBL" id="UZAJ01043594">
    <property type="protein sequence ID" value="VDP25977.1"/>
    <property type="molecule type" value="Genomic_DNA"/>
</dbReference>
<evidence type="ECO:0000313" key="1">
    <source>
        <dbReference type="EMBL" id="VDP25977.1"/>
    </source>
</evidence>
<reference evidence="3" key="1">
    <citation type="submission" date="2016-06" db="UniProtKB">
        <authorList>
            <consortium name="WormBaseParasite"/>
        </authorList>
    </citation>
    <scope>IDENTIFICATION</scope>
</reference>
<reference evidence="1 2" key="2">
    <citation type="submission" date="2018-11" db="EMBL/GenBank/DDBJ databases">
        <authorList>
            <consortium name="Pathogen Informatics"/>
        </authorList>
    </citation>
    <scope>NUCLEOTIDE SEQUENCE [LARGE SCALE GENOMIC DNA]</scope>
</reference>
<name>A0A183I8F0_9BILA</name>
<protein>
    <submittedName>
        <fullName evidence="1 3">Uncharacterized protein</fullName>
    </submittedName>
</protein>
<proteinExistence type="predicted"/>